<feature type="transmembrane region" description="Helical" evidence="1">
    <location>
        <begin position="55"/>
        <end position="73"/>
    </location>
</feature>
<accession>A0A0B6TJM3</accession>
<proteinExistence type="predicted"/>
<name>A0A0B6TJM3_9CORY</name>
<dbReference type="RefSeq" id="WP_042620834.1">
    <property type="nucleotide sequence ID" value="NZ_CP007790.1"/>
</dbReference>
<dbReference type="Pfam" id="PF03703">
    <property type="entry name" value="bPH_2"/>
    <property type="match status" value="1"/>
</dbReference>
<dbReference type="AlphaFoldDB" id="A0A0B6TJM3"/>
<keyword evidence="1" id="KW-1133">Transmembrane helix</keyword>
<keyword evidence="1" id="KW-0812">Transmembrane</keyword>
<keyword evidence="1" id="KW-0472">Membrane</keyword>
<evidence type="ECO:0000259" key="2">
    <source>
        <dbReference type="Pfam" id="PF03703"/>
    </source>
</evidence>
<keyword evidence="4" id="KW-1185">Reference proteome</keyword>
<dbReference type="InterPro" id="IPR005182">
    <property type="entry name" value="YdbS-like_PH"/>
</dbReference>
<dbReference type="HOGENOM" id="CLU_115313_0_0_11"/>
<dbReference type="EMBL" id="CP007790">
    <property type="protein sequence ID" value="AJK68148.1"/>
    <property type="molecule type" value="Genomic_DNA"/>
</dbReference>
<evidence type="ECO:0000256" key="1">
    <source>
        <dbReference type="SAM" id="Phobius"/>
    </source>
</evidence>
<dbReference type="STRING" id="1224162.B840_02600"/>
<organism evidence="3 4">
    <name type="scientific">Corynebacterium marinum DSM 44953</name>
    <dbReference type="NCBI Taxonomy" id="1224162"/>
    <lineage>
        <taxon>Bacteria</taxon>
        <taxon>Bacillati</taxon>
        <taxon>Actinomycetota</taxon>
        <taxon>Actinomycetes</taxon>
        <taxon>Mycobacteriales</taxon>
        <taxon>Corynebacteriaceae</taxon>
        <taxon>Corynebacterium</taxon>
    </lineage>
</organism>
<feature type="transmembrane region" description="Helical" evidence="1">
    <location>
        <begin position="23"/>
        <end position="43"/>
    </location>
</feature>
<evidence type="ECO:0000313" key="3">
    <source>
        <dbReference type="EMBL" id="AJK68148.1"/>
    </source>
</evidence>
<protein>
    <submittedName>
        <fullName evidence="3">Membrane protein</fullName>
    </submittedName>
</protein>
<dbReference type="KEGG" id="cmq:B840_02600"/>
<dbReference type="OrthoDB" id="4413216at2"/>
<feature type="domain" description="YdbS-like PH" evidence="2">
    <location>
        <begin position="79"/>
        <end position="117"/>
    </location>
</feature>
<reference evidence="3 4" key="1">
    <citation type="submission" date="2014-05" db="EMBL/GenBank/DDBJ databases">
        <title>Complete genome sequence of Corynebacterium marinum DSM 44953.</title>
        <authorList>
            <person name="Schaffert L."/>
            <person name="Albersmeier A."/>
            <person name="Kalinowski J."/>
            <person name="Ruckert C."/>
        </authorList>
    </citation>
    <scope>NUCLEOTIDE SEQUENCE [LARGE SCALE GENOMIC DNA]</scope>
    <source>
        <strain evidence="3 4">DSM 44953</strain>
    </source>
</reference>
<sequence>MGLFQPGQGEVVRADLTSPMRTLTFPVLELILVTGLSWMLIGWLDQPGMGTDPQLRNAVVLIWAALAFWRFALPLLKARRRRFVVTDRRIVVRAGAWRARTDSIPFQDIRSVKRRRSGITLAIKGYDRPLYFPDVPRAKKVTQMIESSLPPVSLNYW</sequence>
<gene>
    <name evidence="3" type="ORF">B840_02600</name>
</gene>
<evidence type="ECO:0000313" key="4">
    <source>
        <dbReference type="Proteomes" id="UP000031928"/>
    </source>
</evidence>
<dbReference type="Proteomes" id="UP000031928">
    <property type="component" value="Chromosome"/>
</dbReference>